<dbReference type="InterPro" id="IPR046867">
    <property type="entry name" value="AldOxase/xan_DH_MoCoBD2"/>
</dbReference>
<dbReference type="SMART" id="SM01008">
    <property type="entry name" value="Ald_Xan_dh_C"/>
    <property type="match status" value="1"/>
</dbReference>
<evidence type="ECO:0000313" key="4">
    <source>
        <dbReference type="EMBL" id="RGV74852.1"/>
    </source>
</evidence>
<dbReference type="Gene3D" id="3.90.1170.50">
    <property type="entry name" value="Aldehyde oxidase/xanthine dehydrogenase, a/b hammerhead"/>
    <property type="match status" value="1"/>
</dbReference>
<protein>
    <submittedName>
        <fullName evidence="4">Xanthine dehydrogenase family protein molybdopterin-binding subunit</fullName>
    </submittedName>
</protein>
<evidence type="ECO:0000259" key="3">
    <source>
        <dbReference type="SMART" id="SM01008"/>
    </source>
</evidence>
<dbReference type="InterPro" id="IPR000674">
    <property type="entry name" value="Ald_Oxase/Xan_DH_a/b"/>
</dbReference>
<evidence type="ECO:0000313" key="5">
    <source>
        <dbReference type="Proteomes" id="UP000284543"/>
    </source>
</evidence>
<dbReference type="InterPro" id="IPR037165">
    <property type="entry name" value="AldOxase/xan_DH_Mopterin-bd_sf"/>
</dbReference>
<dbReference type="RefSeq" id="WP_118018940.1">
    <property type="nucleotide sequence ID" value="NZ_QRZM01000006.1"/>
</dbReference>
<gene>
    <name evidence="4" type="ORF">DWW02_16080</name>
</gene>
<keyword evidence="1" id="KW-0500">Molybdenum</keyword>
<dbReference type="Proteomes" id="UP000284543">
    <property type="component" value="Unassembled WGS sequence"/>
</dbReference>
<dbReference type="InterPro" id="IPR008274">
    <property type="entry name" value="AldOxase/xan_DH_MoCoBD1"/>
</dbReference>
<organism evidence="4 5">
    <name type="scientific">Enterocloster bolteae</name>
    <dbReference type="NCBI Taxonomy" id="208479"/>
    <lineage>
        <taxon>Bacteria</taxon>
        <taxon>Bacillati</taxon>
        <taxon>Bacillota</taxon>
        <taxon>Clostridia</taxon>
        <taxon>Lachnospirales</taxon>
        <taxon>Lachnospiraceae</taxon>
        <taxon>Enterocloster</taxon>
    </lineage>
</organism>
<dbReference type="AlphaFoldDB" id="A0A412Z4F4"/>
<dbReference type="InterPro" id="IPR036856">
    <property type="entry name" value="Ald_Oxase/Xan_DH_a/b_sf"/>
</dbReference>
<dbReference type="Pfam" id="PF20256">
    <property type="entry name" value="MoCoBD_2"/>
    <property type="match status" value="1"/>
</dbReference>
<name>A0A412Z4F4_9FIRM</name>
<dbReference type="Pfam" id="PF01315">
    <property type="entry name" value="Ald_Xan_dh_C"/>
    <property type="match status" value="1"/>
</dbReference>
<proteinExistence type="predicted"/>
<dbReference type="Gene3D" id="3.30.365.10">
    <property type="entry name" value="Aldehyde oxidase/xanthine dehydrogenase, molybdopterin binding domain"/>
    <property type="match status" value="4"/>
</dbReference>
<accession>A0A412Z4F4</accession>
<dbReference type="SUPFAM" id="SSF54665">
    <property type="entry name" value="CO dehydrogenase molybdoprotein N-domain-like"/>
    <property type="match status" value="1"/>
</dbReference>
<keyword evidence="2" id="KW-0560">Oxidoreductase</keyword>
<dbReference type="GO" id="GO:0016491">
    <property type="term" value="F:oxidoreductase activity"/>
    <property type="evidence" value="ECO:0007669"/>
    <property type="project" value="UniProtKB-KW"/>
</dbReference>
<dbReference type="Pfam" id="PF02738">
    <property type="entry name" value="MoCoBD_1"/>
    <property type="match status" value="1"/>
</dbReference>
<evidence type="ECO:0000256" key="2">
    <source>
        <dbReference type="ARBA" id="ARBA00023002"/>
    </source>
</evidence>
<dbReference type="SUPFAM" id="SSF56003">
    <property type="entry name" value="Molybdenum cofactor-binding domain"/>
    <property type="match status" value="1"/>
</dbReference>
<evidence type="ECO:0000256" key="1">
    <source>
        <dbReference type="ARBA" id="ARBA00022505"/>
    </source>
</evidence>
<reference evidence="4 5" key="1">
    <citation type="submission" date="2018-08" db="EMBL/GenBank/DDBJ databases">
        <title>A genome reference for cultivated species of the human gut microbiota.</title>
        <authorList>
            <person name="Zou Y."/>
            <person name="Xue W."/>
            <person name="Luo G."/>
        </authorList>
    </citation>
    <scope>NUCLEOTIDE SEQUENCE [LARGE SCALE GENOMIC DNA]</scope>
    <source>
        <strain evidence="4 5">AF14-18</strain>
    </source>
</reference>
<dbReference type="InterPro" id="IPR016208">
    <property type="entry name" value="Ald_Oxase/xanthine_DH-like"/>
</dbReference>
<feature type="domain" description="Aldehyde oxidase/xanthine dehydrogenase a/b hammerhead" evidence="3">
    <location>
        <begin position="22"/>
        <end position="130"/>
    </location>
</feature>
<dbReference type="PANTHER" id="PTHR11908">
    <property type="entry name" value="XANTHINE DEHYDROGENASE"/>
    <property type="match status" value="1"/>
</dbReference>
<dbReference type="PANTHER" id="PTHR11908:SF132">
    <property type="entry name" value="ALDEHYDE OXIDASE 1-RELATED"/>
    <property type="match status" value="1"/>
</dbReference>
<sequence>MNQDYKVVGREIKRIIADDIVTGKAVFTDDLRVTGMVYGKVLRSPYPHARITRIEVDRAKACDGVHAVVTYKDIPDNIYITNQMTPAPHYRPLNETVRFVGDPVALVVADTEDIALDAMELIEVEYEELPPVFTIDEALAPDAPQLYHVFLGNIAPPIFPGLDDLDFKVGDPEAGFARADIIVEMDGEIKSGQNAMPAEAPVCIAQWNDDMLTIYGSIAAPSNCQTYVAASLDIPYERVRIVAPCVGGSFGSKLFVGNVVPPVLTAIMAKASGRPVMFSYTKEEHFACHQTRMCTKSHVRLGVNREGLATAIEMTQYADAGVCASTQENMLSVGTASLPLLCKTDNKRYKGTVVVTNKVPSGSFRGYGYMESSALVNRAIMRACIGLGLDPVVYYEKNVLRHGERYYNALNQKEPWQYNASPDWKDTIHAAAEGFRWKDRFKGWGIPSRADGSRRYGVGMGLSGHSDIGGMASNTNVTMTSAGGVMIQTVMTEFGSGVRDVYRKIVAEELCIPVDRVRVSISDTSAAPLDFGSIASRSTYSGGISAQRAARDLKKNLFQLAEERLGIPASDWDFKDGMLKRLSNPEEVHDLHEILIYPDSLSGTGHWPGIDNATIMHVQFVEVAVDTETGLIEITDHFGGSDAGTIMNPRAAYNQMTSFFAGLDVAIREETVWDKWDNKVLNPNLIEYKARTFNEAPPHDHVCLESTKGRESDFPFGAMGIGEPIISPSGPAITMAVYNACGIELEEYPYLPAKVLAALKEKEDRA</sequence>
<dbReference type="GO" id="GO:0005506">
    <property type="term" value="F:iron ion binding"/>
    <property type="evidence" value="ECO:0007669"/>
    <property type="project" value="InterPro"/>
</dbReference>
<dbReference type="EMBL" id="QRZM01000006">
    <property type="protein sequence ID" value="RGV74852.1"/>
    <property type="molecule type" value="Genomic_DNA"/>
</dbReference>
<comment type="caution">
    <text evidence="4">The sequence shown here is derived from an EMBL/GenBank/DDBJ whole genome shotgun (WGS) entry which is preliminary data.</text>
</comment>